<comment type="caution">
    <text evidence="8">The sequence shown here is derived from an EMBL/GenBank/DDBJ whole genome shotgun (WGS) entry which is preliminary data.</text>
</comment>
<dbReference type="GO" id="GO:0009805">
    <property type="term" value="P:coumarin biosynthetic process"/>
    <property type="evidence" value="ECO:0007669"/>
    <property type="project" value="UniProtKB-ARBA"/>
</dbReference>
<evidence type="ECO:0000256" key="3">
    <source>
        <dbReference type="ARBA" id="ARBA00022896"/>
    </source>
</evidence>
<evidence type="ECO:0000313" key="9">
    <source>
        <dbReference type="Proteomes" id="UP001454036"/>
    </source>
</evidence>
<evidence type="ECO:0000256" key="1">
    <source>
        <dbReference type="ARBA" id="ARBA00008056"/>
    </source>
</evidence>
<dbReference type="GO" id="GO:0002238">
    <property type="term" value="P:response to molecule of fungal origin"/>
    <property type="evidence" value="ECO:0007669"/>
    <property type="project" value="UniProtKB-ARBA"/>
</dbReference>
<keyword evidence="2 6" id="KW-0479">Metal-binding</keyword>
<dbReference type="GO" id="GO:0016706">
    <property type="term" value="F:2-oxoglutarate-dependent dioxygenase activity"/>
    <property type="evidence" value="ECO:0007669"/>
    <property type="project" value="UniProtKB-ARBA"/>
</dbReference>
<proteinExistence type="inferred from homology"/>
<dbReference type="Pfam" id="PF14226">
    <property type="entry name" value="DIOX_N"/>
    <property type="match status" value="1"/>
</dbReference>
<dbReference type="Proteomes" id="UP001454036">
    <property type="component" value="Unassembled WGS sequence"/>
</dbReference>
<dbReference type="InterPro" id="IPR005123">
    <property type="entry name" value="Oxoglu/Fe-dep_dioxygenase_dom"/>
</dbReference>
<evidence type="ECO:0000259" key="7">
    <source>
        <dbReference type="PROSITE" id="PS51471"/>
    </source>
</evidence>
<dbReference type="PANTHER" id="PTHR10209">
    <property type="entry name" value="OXIDOREDUCTASE, 2OG-FE II OXYGENASE FAMILY PROTEIN"/>
    <property type="match status" value="1"/>
</dbReference>
<comment type="similarity">
    <text evidence="1 6">Belongs to the iron/ascorbate-dependent oxidoreductase family.</text>
</comment>
<evidence type="ECO:0000256" key="5">
    <source>
        <dbReference type="ARBA" id="ARBA00023004"/>
    </source>
</evidence>
<gene>
    <name evidence="8" type="ORF">LIER_39633</name>
</gene>
<reference evidence="8 9" key="1">
    <citation type="submission" date="2024-01" db="EMBL/GenBank/DDBJ databases">
        <title>The complete chloroplast genome sequence of Lithospermum erythrorhizon: insights into the phylogenetic relationship among Boraginaceae species and the maternal lineages of purple gromwells.</title>
        <authorList>
            <person name="Okada T."/>
            <person name="Watanabe K."/>
        </authorList>
    </citation>
    <scope>NUCLEOTIDE SEQUENCE [LARGE SCALE GENOMIC DNA]</scope>
</reference>
<evidence type="ECO:0000256" key="2">
    <source>
        <dbReference type="ARBA" id="ARBA00022723"/>
    </source>
</evidence>
<dbReference type="InterPro" id="IPR026992">
    <property type="entry name" value="DIOX_N"/>
</dbReference>
<keyword evidence="4 6" id="KW-0560">Oxidoreductase</keyword>
<dbReference type="InterPro" id="IPR044861">
    <property type="entry name" value="IPNS-like_FE2OG_OXY"/>
</dbReference>
<dbReference type="PROSITE" id="PS51471">
    <property type="entry name" value="FE2OG_OXY"/>
    <property type="match status" value="1"/>
</dbReference>
<name>A0AAV3QIV3_LITER</name>
<keyword evidence="9" id="KW-1185">Reference proteome</keyword>
<evidence type="ECO:0000256" key="6">
    <source>
        <dbReference type="RuleBase" id="RU003682"/>
    </source>
</evidence>
<dbReference type="AlphaFoldDB" id="A0AAV3QIV3"/>
<dbReference type="Gene3D" id="2.60.120.330">
    <property type="entry name" value="B-lactam Antibiotic, Isopenicillin N Synthase, Chain"/>
    <property type="match status" value="1"/>
</dbReference>
<dbReference type="SUPFAM" id="SSF51197">
    <property type="entry name" value="Clavaminate synthase-like"/>
    <property type="match status" value="1"/>
</dbReference>
<evidence type="ECO:0000256" key="4">
    <source>
        <dbReference type="ARBA" id="ARBA00023002"/>
    </source>
</evidence>
<dbReference type="GO" id="GO:0031418">
    <property type="term" value="F:L-ascorbic acid binding"/>
    <property type="evidence" value="ECO:0007669"/>
    <property type="project" value="UniProtKB-KW"/>
</dbReference>
<protein>
    <submittedName>
        <fullName evidence="8">Oxidoreductase</fullName>
    </submittedName>
</protein>
<dbReference type="GO" id="GO:0046872">
    <property type="term" value="F:metal ion binding"/>
    <property type="evidence" value="ECO:0007669"/>
    <property type="project" value="UniProtKB-KW"/>
</dbReference>
<dbReference type="PANTHER" id="PTHR10209:SF776">
    <property type="entry name" value="2OG-FE(II) OXYGENASE FAMILY OXIDOREDUCTASE"/>
    <property type="match status" value="1"/>
</dbReference>
<dbReference type="FunFam" id="2.60.120.330:FF:000005">
    <property type="entry name" value="1-aminocyclopropane-1-carboxylate oxidase homolog 1"/>
    <property type="match status" value="1"/>
</dbReference>
<keyword evidence="3" id="KW-0847">Vitamin C</keyword>
<dbReference type="Pfam" id="PF03171">
    <property type="entry name" value="2OG-FeII_Oxy"/>
    <property type="match status" value="1"/>
</dbReference>
<organism evidence="8 9">
    <name type="scientific">Lithospermum erythrorhizon</name>
    <name type="common">Purple gromwell</name>
    <name type="synonym">Lithospermum officinale var. erythrorhizon</name>
    <dbReference type="NCBI Taxonomy" id="34254"/>
    <lineage>
        <taxon>Eukaryota</taxon>
        <taxon>Viridiplantae</taxon>
        <taxon>Streptophyta</taxon>
        <taxon>Embryophyta</taxon>
        <taxon>Tracheophyta</taxon>
        <taxon>Spermatophyta</taxon>
        <taxon>Magnoliopsida</taxon>
        <taxon>eudicotyledons</taxon>
        <taxon>Gunneridae</taxon>
        <taxon>Pentapetalae</taxon>
        <taxon>asterids</taxon>
        <taxon>lamiids</taxon>
        <taxon>Boraginales</taxon>
        <taxon>Boraginaceae</taxon>
        <taxon>Boraginoideae</taxon>
        <taxon>Lithospermeae</taxon>
        <taxon>Lithospermum</taxon>
    </lineage>
</organism>
<evidence type="ECO:0000313" key="8">
    <source>
        <dbReference type="EMBL" id="GAA0163628.1"/>
    </source>
</evidence>
<sequence length="362" mass="41355">MEAQLEDSVQNHERAREIKEFDESKAGVKGLVDAGMLKIPQFFVTQSNDDEMSASSYIHIPVVDLIDIKDTTRRKNIVEEIGQACEIWGFFQVVNHGIPQEIMDEMIQGVDRFHNLPNKEKMEVYSRDVSKKVRFYSNIDLYQAKSANWRDSLACQMAPHPPNLDELPKTCKEIIVEYSDHIKKLGEILFELLAEALGLKSNHLIDMDCAKGHVLVGHYYPTCPEPDRTIGITKHTDPDFFTILLQDHIGGLQIYHQNAWVDINPLRGALVVNLGDLFQLISNDKFKSAEHRVLVNRAEARLSVACFFTTHYQSFNKLYGPIKELTSEDSPPLYTETTIEDYISYYNFRGLDAGPALSYLRL</sequence>
<dbReference type="EMBL" id="BAABME010021562">
    <property type="protein sequence ID" value="GAA0163628.1"/>
    <property type="molecule type" value="Genomic_DNA"/>
</dbReference>
<keyword evidence="5 6" id="KW-0408">Iron</keyword>
<accession>A0AAV3QIV3</accession>
<dbReference type="InterPro" id="IPR027443">
    <property type="entry name" value="IPNS-like_sf"/>
</dbReference>
<feature type="domain" description="Fe2OG dioxygenase" evidence="7">
    <location>
        <begin position="211"/>
        <end position="311"/>
    </location>
</feature>